<feature type="transmembrane region" description="Helical" evidence="6">
    <location>
        <begin position="345"/>
        <end position="365"/>
    </location>
</feature>
<dbReference type="EMBL" id="LJZQ01000008">
    <property type="protein sequence ID" value="KPQ29112.1"/>
    <property type="molecule type" value="Genomic_DNA"/>
</dbReference>
<keyword evidence="5 6" id="KW-0472">Membrane</keyword>
<gene>
    <name evidence="7" type="ORF">HLUCCX14_07500</name>
</gene>
<evidence type="ECO:0000256" key="4">
    <source>
        <dbReference type="ARBA" id="ARBA00022989"/>
    </source>
</evidence>
<evidence type="ECO:0000256" key="6">
    <source>
        <dbReference type="SAM" id="Phobius"/>
    </source>
</evidence>
<feature type="transmembrane region" description="Helical" evidence="6">
    <location>
        <begin position="12"/>
        <end position="31"/>
    </location>
</feature>
<comment type="subcellular location">
    <subcellularLocation>
        <location evidence="1">Cell membrane</location>
        <topology evidence="1">Multi-pass membrane protein</topology>
    </subcellularLocation>
</comment>
<evidence type="ECO:0000256" key="2">
    <source>
        <dbReference type="ARBA" id="ARBA00022475"/>
    </source>
</evidence>
<feature type="transmembrane region" description="Helical" evidence="6">
    <location>
        <begin position="133"/>
        <end position="152"/>
    </location>
</feature>
<feature type="transmembrane region" description="Helical" evidence="6">
    <location>
        <begin position="43"/>
        <end position="63"/>
    </location>
</feature>
<dbReference type="InterPro" id="IPR050833">
    <property type="entry name" value="Poly_Biosynth_Transport"/>
</dbReference>
<proteinExistence type="predicted"/>
<dbReference type="PANTHER" id="PTHR30250:SF26">
    <property type="entry name" value="PSMA PROTEIN"/>
    <property type="match status" value="1"/>
</dbReference>
<feature type="transmembrane region" description="Helical" evidence="6">
    <location>
        <begin position="91"/>
        <end position="113"/>
    </location>
</feature>
<feature type="transmembrane region" description="Helical" evidence="6">
    <location>
        <begin position="465"/>
        <end position="487"/>
    </location>
</feature>
<feature type="transmembrane region" description="Helical" evidence="6">
    <location>
        <begin position="159"/>
        <end position="182"/>
    </location>
</feature>
<dbReference type="AlphaFoldDB" id="A0A0P7ZAF8"/>
<keyword evidence="4 6" id="KW-1133">Transmembrane helix</keyword>
<keyword evidence="3 6" id="KW-0812">Transmembrane</keyword>
<name>A0A0P7ZAF8_9GAMM</name>
<dbReference type="GO" id="GO:0005886">
    <property type="term" value="C:plasma membrane"/>
    <property type="evidence" value="ECO:0007669"/>
    <property type="project" value="UniProtKB-SubCell"/>
</dbReference>
<sequence>MTSDRNKRIAKNTLMLYFRQLLILFVSLYTVRVVLDQLGVEDYGIYGAVGGLVALSTFLPGSLAQATQRFFSFALGEQNNERLKTTFSVNLVLYGSVALIAYIALQTIGLWFVNTELSVPEDRFEAAKALYHFAILTFLFSVITTPFMAIIMAHEDMKLYAYISILEAFMKLGVVFLLQYIVWDKLELYGLLVLFVGVVNAIIYVGICLYRYEECQFKKFYWDSALLKEIIGFTGWTVFGQVSTIARTHAITVLLNQSFSPAVVAARALSVQIASQVNIFSGNFNTSLYPPIIKSYAANQHQEMYGLITGGSRITFFLLWVFALPMMVEMETILGIWLTTVPPDAVLFAQLALIEALILSISMPLTAAARAPGKMKAYELTLGTIQICIFLTAWAVVAAGAPAYSVFIVAIIANILMFGVRLFLVNRLTGFPVVNFLRFTALPVLAIVVVTALPVTFISQFLPNGFYWSALVIFTSFFASTIAMYFIGLDKAWRAKVVTMIRSRLPKLQSA</sequence>
<evidence type="ECO:0000256" key="3">
    <source>
        <dbReference type="ARBA" id="ARBA00022692"/>
    </source>
</evidence>
<protein>
    <submittedName>
        <fullName evidence="7">Na+-driven multidrug efflux pump</fullName>
    </submittedName>
</protein>
<feature type="transmembrane region" description="Helical" evidence="6">
    <location>
        <begin position="403"/>
        <end position="424"/>
    </location>
</feature>
<evidence type="ECO:0000256" key="1">
    <source>
        <dbReference type="ARBA" id="ARBA00004651"/>
    </source>
</evidence>
<feature type="transmembrane region" description="Helical" evidence="6">
    <location>
        <begin position="377"/>
        <end position="397"/>
    </location>
</feature>
<dbReference type="STRING" id="1305731.GCA_000934705_00579"/>
<comment type="caution">
    <text evidence="7">The sequence shown here is derived from an EMBL/GenBank/DDBJ whole genome shotgun (WGS) entry which is preliminary data.</text>
</comment>
<evidence type="ECO:0000313" key="7">
    <source>
        <dbReference type="EMBL" id="KPQ29112.1"/>
    </source>
</evidence>
<dbReference type="PATRIC" id="fig|1305731.5.peg.315"/>
<feature type="transmembrane region" description="Helical" evidence="6">
    <location>
        <begin position="314"/>
        <end position="339"/>
    </location>
</feature>
<evidence type="ECO:0000256" key="5">
    <source>
        <dbReference type="ARBA" id="ARBA00023136"/>
    </source>
</evidence>
<dbReference type="PANTHER" id="PTHR30250">
    <property type="entry name" value="PST FAMILY PREDICTED COLANIC ACID TRANSPORTER"/>
    <property type="match status" value="1"/>
</dbReference>
<reference evidence="7 8" key="1">
    <citation type="submission" date="2015-09" db="EMBL/GenBank/DDBJ databases">
        <title>Identification and resolution of microdiversity through metagenomic sequencing of parallel consortia.</title>
        <authorList>
            <person name="Nelson W.C."/>
            <person name="Romine M.F."/>
            <person name="Lindemann S.R."/>
        </authorList>
    </citation>
    <scope>NUCLEOTIDE SEQUENCE [LARGE SCALE GENOMIC DNA]</scope>
    <source>
        <strain evidence="7">HL-55</strain>
    </source>
</reference>
<dbReference type="Proteomes" id="UP000050416">
    <property type="component" value="Unassembled WGS sequence"/>
</dbReference>
<feature type="transmembrane region" description="Helical" evidence="6">
    <location>
        <begin position="188"/>
        <end position="210"/>
    </location>
</feature>
<organism evidence="7 8">
    <name type="scientific">Marinobacter excellens HL-55</name>
    <dbReference type="NCBI Taxonomy" id="1305731"/>
    <lineage>
        <taxon>Bacteria</taxon>
        <taxon>Pseudomonadati</taxon>
        <taxon>Pseudomonadota</taxon>
        <taxon>Gammaproteobacteria</taxon>
        <taxon>Pseudomonadales</taxon>
        <taxon>Marinobacteraceae</taxon>
        <taxon>Marinobacter</taxon>
    </lineage>
</organism>
<keyword evidence="2" id="KW-1003">Cell membrane</keyword>
<feature type="transmembrane region" description="Helical" evidence="6">
    <location>
        <begin position="436"/>
        <end position="459"/>
    </location>
</feature>
<evidence type="ECO:0000313" key="8">
    <source>
        <dbReference type="Proteomes" id="UP000050416"/>
    </source>
</evidence>
<accession>A0A0P7ZAF8</accession>